<evidence type="ECO:0000313" key="2">
    <source>
        <dbReference type="EMBL" id="KAF2116314.1"/>
    </source>
</evidence>
<organism evidence="2 3">
    <name type="scientific">Lophiotrema nucula</name>
    <dbReference type="NCBI Taxonomy" id="690887"/>
    <lineage>
        <taxon>Eukaryota</taxon>
        <taxon>Fungi</taxon>
        <taxon>Dikarya</taxon>
        <taxon>Ascomycota</taxon>
        <taxon>Pezizomycotina</taxon>
        <taxon>Dothideomycetes</taxon>
        <taxon>Pleosporomycetidae</taxon>
        <taxon>Pleosporales</taxon>
        <taxon>Lophiotremataceae</taxon>
        <taxon>Lophiotrema</taxon>
    </lineage>
</organism>
<gene>
    <name evidence="2" type="ORF">BDV96DRAFT_658544</name>
</gene>
<keyword evidence="3" id="KW-1185">Reference proteome</keyword>
<protein>
    <submittedName>
        <fullName evidence="2">Uncharacterized protein</fullName>
    </submittedName>
</protein>
<proteinExistence type="predicted"/>
<accession>A0A6A5ZB67</accession>
<dbReference type="Proteomes" id="UP000799770">
    <property type="component" value="Unassembled WGS sequence"/>
</dbReference>
<dbReference type="EMBL" id="ML977321">
    <property type="protein sequence ID" value="KAF2116314.1"/>
    <property type="molecule type" value="Genomic_DNA"/>
</dbReference>
<evidence type="ECO:0000256" key="1">
    <source>
        <dbReference type="SAM" id="MobiDB-lite"/>
    </source>
</evidence>
<feature type="compositionally biased region" description="Pro residues" evidence="1">
    <location>
        <begin position="1"/>
        <end position="24"/>
    </location>
</feature>
<name>A0A6A5ZB67_9PLEO</name>
<reference evidence="2" key="1">
    <citation type="journal article" date="2020" name="Stud. Mycol.">
        <title>101 Dothideomycetes genomes: a test case for predicting lifestyles and emergence of pathogens.</title>
        <authorList>
            <person name="Haridas S."/>
            <person name="Albert R."/>
            <person name="Binder M."/>
            <person name="Bloem J."/>
            <person name="Labutti K."/>
            <person name="Salamov A."/>
            <person name="Andreopoulos B."/>
            <person name="Baker S."/>
            <person name="Barry K."/>
            <person name="Bills G."/>
            <person name="Bluhm B."/>
            <person name="Cannon C."/>
            <person name="Castanera R."/>
            <person name="Culley D."/>
            <person name="Daum C."/>
            <person name="Ezra D."/>
            <person name="Gonzalez J."/>
            <person name="Henrissat B."/>
            <person name="Kuo A."/>
            <person name="Liang C."/>
            <person name="Lipzen A."/>
            <person name="Lutzoni F."/>
            <person name="Magnuson J."/>
            <person name="Mondo S."/>
            <person name="Nolan M."/>
            <person name="Ohm R."/>
            <person name="Pangilinan J."/>
            <person name="Park H.-J."/>
            <person name="Ramirez L."/>
            <person name="Alfaro M."/>
            <person name="Sun H."/>
            <person name="Tritt A."/>
            <person name="Yoshinaga Y."/>
            <person name="Zwiers L.-H."/>
            <person name="Turgeon B."/>
            <person name="Goodwin S."/>
            <person name="Spatafora J."/>
            <person name="Crous P."/>
            <person name="Grigoriev I."/>
        </authorList>
    </citation>
    <scope>NUCLEOTIDE SEQUENCE</scope>
    <source>
        <strain evidence="2">CBS 627.86</strain>
    </source>
</reference>
<sequence>MHPAPSKPVPPGTMQPTPSKPNPPVIMQMMNPPPRLRINILSETSNQDLVHQWGWCIVTIEATARVQVQDIDTLIQLGLTKAPLAREFFFAVTWVHDAVLESCLAILEDKLAHVRNLEFIERNERSLDKTLVEKAGKCANVGNLLDMARKEVNELRKSKLTLQKEMLVENHRVQSSNYNWKSVGIPTASSKEILLSMQLNSNFRNVDRLELLQNFQLKIGFRFGFS</sequence>
<evidence type="ECO:0000313" key="3">
    <source>
        <dbReference type="Proteomes" id="UP000799770"/>
    </source>
</evidence>
<dbReference type="AlphaFoldDB" id="A0A6A5ZB67"/>
<feature type="region of interest" description="Disordered" evidence="1">
    <location>
        <begin position="1"/>
        <end position="28"/>
    </location>
</feature>